<dbReference type="OrthoDB" id="4748970at2759"/>
<dbReference type="GO" id="GO:0008270">
    <property type="term" value="F:zinc ion binding"/>
    <property type="evidence" value="ECO:0007669"/>
    <property type="project" value="UniProtKB-KW"/>
</dbReference>
<dbReference type="InParanoid" id="A0A0H2RCJ7"/>
<dbReference type="FunFam" id="3.30.160.60:FF:000007">
    <property type="entry name" value="Basic krueppel-like factor 3"/>
    <property type="match status" value="1"/>
</dbReference>
<evidence type="ECO:0000313" key="7">
    <source>
        <dbReference type="EMBL" id="KLO09232.1"/>
    </source>
</evidence>
<keyword evidence="8" id="KW-1185">Reference proteome</keyword>
<reference evidence="7 8" key="1">
    <citation type="submission" date="2015-04" db="EMBL/GenBank/DDBJ databases">
        <title>Complete genome sequence of Schizopora paradoxa KUC8140, a cosmopolitan wood degrader in East Asia.</title>
        <authorList>
            <consortium name="DOE Joint Genome Institute"/>
            <person name="Min B."/>
            <person name="Park H."/>
            <person name="Jang Y."/>
            <person name="Kim J.-J."/>
            <person name="Kim K.H."/>
            <person name="Pangilinan J."/>
            <person name="Lipzen A."/>
            <person name="Riley R."/>
            <person name="Grigoriev I.V."/>
            <person name="Spatafora J.W."/>
            <person name="Choi I.-G."/>
        </authorList>
    </citation>
    <scope>NUCLEOTIDE SEQUENCE [LARGE SCALE GENOMIC DNA]</scope>
    <source>
        <strain evidence="7 8">KUC8140</strain>
    </source>
</reference>
<organism evidence="7 8">
    <name type="scientific">Schizopora paradoxa</name>
    <dbReference type="NCBI Taxonomy" id="27342"/>
    <lineage>
        <taxon>Eukaryota</taxon>
        <taxon>Fungi</taxon>
        <taxon>Dikarya</taxon>
        <taxon>Basidiomycota</taxon>
        <taxon>Agaricomycotina</taxon>
        <taxon>Agaricomycetes</taxon>
        <taxon>Hymenochaetales</taxon>
        <taxon>Schizoporaceae</taxon>
        <taxon>Schizopora</taxon>
    </lineage>
</organism>
<dbReference type="Proteomes" id="UP000053477">
    <property type="component" value="Unassembled WGS sequence"/>
</dbReference>
<dbReference type="AlphaFoldDB" id="A0A0H2RCJ7"/>
<accession>A0A0H2RCJ7</accession>
<dbReference type="Gene3D" id="3.30.160.60">
    <property type="entry name" value="Classic Zinc Finger"/>
    <property type="match status" value="2"/>
</dbReference>
<proteinExistence type="predicted"/>
<keyword evidence="2 4" id="KW-0863">Zinc-finger</keyword>
<dbReference type="Pfam" id="PF00096">
    <property type="entry name" value="zf-C2H2"/>
    <property type="match status" value="1"/>
</dbReference>
<name>A0A0H2RCJ7_9AGAM</name>
<dbReference type="SUPFAM" id="SSF57667">
    <property type="entry name" value="beta-beta-alpha zinc fingers"/>
    <property type="match status" value="1"/>
</dbReference>
<sequence>MLYDHANVLAAAAAAAAVADGSSNAHTGTPSVDLRFDSASKTPDVDLSAATPPRLPPILQVEKQQVTTSATQAASASRRRNEAHFVCPVPGCGSTFTRRFNLRGHLRSHTEERPYVCEWPGCNKGFARQHDCKRHQALHSAKASTNICQGCGKSFSRLDALNVLRSDGGAECRQTHQAHQRDQANMQAAAAAAAHAAAVSSNNSPASVVSTLNGETNGQVLSGLPQAPSTPDHHIDPALKQQLHTPPQHPLRSLPHTPPQHHAHLQFPHHIMDSNGHINNGGYTFHPPPHGHGSPAQSTHSHYESDGSSVHATPARGPAPQLAA</sequence>
<protein>
    <recommendedName>
        <fullName evidence="6">C2H2-type domain-containing protein</fullName>
    </recommendedName>
</protein>
<dbReference type="PANTHER" id="PTHR23235:SF120">
    <property type="entry name" value="KRUPPEL-LIKE FACTOR 15"/>
    <property type="match status" value="1"/>
</dbReference>
<gene>
    <name evidence="7" type="ORF">SCHPADRAFT_834275</name>
</gene>
<dbReference type="InterPro" id="IPR013087">
    <property type="entry name" value="Znf_C2H2_type"/>
</dbReference>
<feature type="domain" description="C2H2-type" evidence="6">
    <location>
        <begin position="85"/>
        <end position="114"/>
    </location>
</feature>
<feature type="domain" description="C2H2-type" evidence="6">
    <location>
        <begin position="115"/>
        <end position="144"/>
    </location>
</feature>
<feature type="region of interest" description="Disordered" evidence="5">
    <location>
        <begin position="204"/>
        <end position="324"/>
    </location>
</feature>
<dbReference type="PROSITE" id="PS50157">
    <property type="entry name" value="ZINC_FINGER_C2H2_2"/>
    <property type="match status" value="2"/>
</dbReference>
<feature type="compositionally biased region" description="Polar residues" evidence="5">
    <location>
        <begin position="21"/>
        <end position="30"/>
    </location>
</feature>
<dbReference type="STRING" id="27342.A0A0H2RCJ7"/>
<feature type="region of interest" description="Disordered" evidence="5">
    <location>
        <begin position="19"/>
        <end position="53"/>
    </location>
</feature>
<dbReference type="PROSITE" id="PS00028">
    <property type="entry name" value="ZINC_FINGER_C2H2_1"/>
    <property type="match status" value="2"/>
</dbReference>
<dbReference type="GO" id="GO:0000981">
    <property type="term" value="F:DNA-binding transcription factor activity, RNA polymerase II-specific"/>
    <property type="evidence" value="ECO:0007669"/>
    <property type="project" value="TreeGrafter"/>
</dbReference>
<evidence type="ECO:0000256" key="5">
    <source>
        <dbReference type="SAM" id="MobiDB-lite"/>
    </source>
</evidence>
<evidence type="ECO:0000313" key="8">
    <source>
        <dbReference type="Proteomes" id="UP000053477"/>
    </source>
</evidence>
<feature type="compositionally biased region" description="Polar residues" evidence="5">
    <location>
        <begin position="295"/>
        <end position="311"/>
    </location>
</feature>
<evidence type="ECO:0000259" key="6">
    <source>
        <dbReference type="PROSITE" id="PS50157"/>
    </source>
</evidence>
<keyword evidence="1" id="KW-0479">Metal-binding</keyword>
<evidence type="ECO:0000256" key="2">
    <source>
        <dbReference type="ARBA" id="ARBA00022771"/>
    </source>
</evidence>
<dbReference type="GO" id="GO:0000978">
    <property type="term" value="F:RNA polymerase II cis-regulatory region sequence-specific DNA binding"/>
    <property type="evidence" value="ECO:0007669"/>
    <property type="project" value="TreeGrafter"/>
</dbReference>
<dbReference type="InterPro" id="IPR036236">
    <property type="entry name" value="Znf_C2H2_sf"/>
</dbReference>
<keyword evidence="3" id="KW-0862">Zinc</keyword>
<dbReference type="EMBL" id="KQ086062">
    <property type="protein sequence ID" value="KLO09232.1"/>
    <property type="molecule type" value="Genomic_DNA"/>
</dbReference>
<feature type="compositionally biased region" description="Polar residues" evidence="5">
    <location>
        <begin position="211"/>
        <end position="220"/>
    </location>
</feature>
<evidence type="ECO:0000256" key="3">
    <source>
        <dbReference type="ARBA" id="ARBA00022833"/>
    </source>
</evidence>
<evidence type="ECO:0000256" key="4">
    <source>
        <dbReference type="PROSITE-ProRule" id="PRU00042"/>
    </source>
</evidence>
<evidence type="ECO:0000256" key="1">
    <source>
        <dbReference type="ARBA" id="ARBA00022723"/>
    </source>
</evidence>
<dbReference type="PANTHER" id="PTHR23235">
    <property type="entry name" value="KRUEPPEL-LIKE TRANSCRIPTION FACTOR"/>
    <property type="match status" value="1"/>
</dbReference>
<dbReference type="SMART" id="SM00355">
    <property type="entry name" value="ZnF_C2H2"/>
    <property type="match status" value="2"/>
</dbReference>